<keyword evidence="11 15" id="KW-0135">Cellulose biosynthesis</keyword>
<evidence type="ECO:0000256" key="5">
    <source>
        <dbReference type="ARBA" id="ARBA00011437"/>
    </source>
</evidence>
<evidence type="ECO:0000256" key="11">
    <source>
        <dbReference type="ARBA" id="ARBA00022916"/>
    </source>
</evidence>
<dbReference type="RefSeq" id="WP_012908214.1">
    <property type="nucleotide sequence ID" value="NZ_CAJTBI010000002.1"/>
</dbReference>
<keyword evidence="7 15" id="KW-1003">Cell membrane</keyword>
<comment type="subcellular location">
    <subcellularLocation>
        <location evidence="2">Cell inner membrane</location>
        <topology evidence="2">Single-pass membrane protein</topology>
    </subcellularLocation>
</comment>
<dbReference type="Pfam" id="PF03170">
    <property type="entry name" value="BcsB"/>
    <property type="match status" value="1"/>
</dbReference>
<dbReference type="InterPro" id="IPR003920">
    <property type="entry name" value="Cell_synth_B"/>
</dbReference>
<feature type="signal peptide" evidence="15">
    <location>
        <begin position="1"/>
        <end position="25"/>
    </location>
</feature>
<dbReference type="Gene3D" id="2.60.120.260">
    <property type="entry name" value="Galactose-binding domain-like"/>
    <property type="match status" value="2"/>
</dbReference>
<evidence type="ECO:0000256" key="4">
    <source>
        <dbReference type="ARBA" id="ARBA00010714"/>
    </source>
</evidence>
<gene>
    <name evidence="16" type="primary">bcsB</name>
    <name evidence="16" type="ORF">E2R62_18130</name>
</gene>
<dbReference type="EMBL" id="CP038008">
    <property type="protein sequence ID" value="QBY30557.1"/>
    <property type="molecule type" value="Genomic_DNA"/>
</dbReference>
<comment type="subunit">
    <text evidence="5 15">Tightly associated with the cellulose synthase catalytic subunit.</text>
</comment>
<dbReference type="NCBIfam" id="NF008323">
    <property type="entry name" value="PRK11114.1-1"/>
    <property type="match status" value="1"/>
</dbReference>
<keyword evidence="12 15" id="KW-1133">Transmembrane helix</keyword>
<proteinExistence type="inferred from homology"/>
<keyword evidence="15" id="KW-0732">Signal</keyword>
<feature type="chain" id="PRO_5019613685" description="Cyclic di-GMP-binding protein" evidence="15">
    <location>
        <begin position="26"/>
        <end position="783"/>
    </location>
</feature>
<accession>A0A482PPK2</accession>
<evidence type="ECO:0000313" key="16">
    <source>
        <dbReference type="EMBL" id="QBY30557.1"/>
    </source>
</evidence>
<evidence type="ECO:0000256" key="3">
    <source>
        <dbReference type="ARBA" id="ARBA00005186"/>
    </source>
</evidence>
<evidence type="ECO:0000256" key="9">
    <source>
        <dbReference type="ARBA" id="ARBA00022636"/>
    </source>
</evidence>
<comment type="function">
    <text evidence="1 15">Binds the cellulose synthase activator, bis-(3'-5') cyclic diguanylic acid (c-di-GMP).</text>
</comment>
<evidence type="ECO:0000256" key="8">
    <source>
        <dbReference type="ARBA" id="ARBA00022519"/>
    </source>
</evidence>
<organism evidence="16">
    <name type="scientific">Citrobacter rodentium</name>
    <dbReference type="NCBI Taxonomy" id="67825"/>
    <lineage>
        <taxon>Bacteria</taxon>
        <taxon>Pseudomonadati</taxon>
        <taxon>Pseudomonadota</taxon>
        <taxon>Gammaproteobacteria</taxon>
        <taxon>Enterobacterales</taxon>
        <taxon>Enterobacteriaceae</taxon>
        <taxon>Citrobacter</taxon>
    </lineage>
</organism>
<keyword evidence="13 15" id="KW-0472">Membrane</keyword>
<dbReference type="GO" id="GO:0030244">
    <property type="term" value="P:cellulose biosynthetic process"/>
    <property type="evidence" value="ECO:0007669"/>
    <property type="project" value="UniProtKB-KW"/>
</dbReference>
<comment type="pathway">
    <text evidence="3 15">Glycan metabolism; bacterial cellulose biosynthesis.</text>
</comment>
<dbReference type="InterPro" id="IPR018513">
    <property type="entry name" value="Cell_synthase_bac"/>
</dbReference>
<sequence>MKRKLSWICAVAMGMSAFPSFMTNAAPATQPLINAEPAAAPAEPAPADNNQPVGQVMPGVPGADAPIVAQGGPSRDVKLTFAQIAPPPGSMVLRGVNPNGSIEFGMRSDEVVTKAMLNLEYTPSPSLLPVQSQLKVYLNDELMGVLPVTQEQLGKKTLAQIPINPLFITDFNRVRLEFIGHYQQVCENLANSTLWLDVGRSSVLDLTYQTLEVKNDLSHFPVPFFDSRDNRPMTLPMVFAGAPDRPLQQAASIVSSWFGSRSGWRGQHFPVLYNQLPDRNAIVFATNDKRPDFLRDHPPVKAPVIEMISHPQNPYVKLLVVFGRNDNDLLQAAKGIAQGNILFRGSSVEVNEVKPLVARKPYDAPNWVRTDRPVTFGELKTYEQQLQSSGIEPAAINISLNLPPDLYLLRSTGIDMNLNYRYTTPPTKDSSRMDISLNNQFLQAFSLTSKEKDNRLLLRLPVLQGLLDGKTDVSIPALKLGAMNQLRFDFEYMNPMPGGTVDNCITFQSVPNHVVIGDDSTIDFSKYYHFIAMPDLRAFANAGFPFSRMADLAETIAVMPKAPDEAQMETLLDVTGTIGAQTGFPAINLTIVDNSSQIQNKDADILIIGILPDALKDDKRIDLLVQATQSWVKTPLRQAAFPSIMPDEADRKADAQASVTSSGPMAAVIGFQSPFNDQRSVVALLADSSRGYELLNEAINDSGKRAVMFGSVAVIRESGVNSLRVGDVYYVGHLPWFERLWYALANHPILLAVLAAISVVLLAWVLWRLLRIISRRRLDPDHE</sequence>
<dbReference type="OMA" id="FQYMNPM"/>
<evidence type="ECO:0000256" key="12">
    <source>
        <dbReference type="ARBA" id="ARBA00022989"/>
    </source>
</evidence>
<dbReference type="PRINTS" id="PR01440">
    <property type="entry name" value="CELLSNTHASEB"/>
</dbReference>
<evidence type="ECO:0000256" key="13">
    <source>
        <dbReference type="ARBA" id="ARBA00023136"/>
    </source>
</evidence>
<keyword evidence="9 15" id="KW-0973">c-di-GMP</keyword>
<evidence type="ECO:0000256" key="7">
    <source>
        <dbReference type="ARBA" id="ARBA00022475"/>
    </source>
</evidence>
<dbReference type="NCBIfam" id="NF008325">
    <property type="entry name" value="PRK11114.1-3"/>
    <property type="match status" value="1"/>
</dbReference>
<dbReference type="AlphaFoldDB" id="A0A482PPK2"/>
<feature type="transmembrane region" description="Helical" evidence="15">
    <location>
        <begin position="749"/>
        <end position="767"/>
    </location>
</feature>
<evidence type="ECO:0000256" key="1">
    <source>
        <dbReference type="ARBA" id="ARBA00002057"/>
    </source>
</evidence>
<dbReference type="GO" id="GO:0006011">
    <property type="term" value="P:UDP-alpha-D-glucose metabolic process"/>
    <property type="evidence" value="ECO:0007669"/>
    <property type="project" value="InterPro"/>
</dbReference>
<name>A0A482PPK2_CITRO</name>
<dbReference type="UniPathway" id="UPA00694"/>
<protein>
    <recommendedName>
        <fullName evidence="6 15">Cyclic di-GMP-binding protein</fullName>
    </recommendedName>
    <alternativeName>
        <fullName evidence="14 15">Cellulose synthase regulatory subunit</fullName>
    </alternativeName>
</protein>
<evidence type="ECO:0000256" key="10">
    <source>
        <dbReference type="ARBA" id="ARBA00022692"/>
    </source>
</evidence>
<dbReference type="PANTHER" id="PTHR39083">
    <property type="entry name" value="CYCLIC DI-GMP-BINDING PROTEIN"/>
    <property type="match status" value="1"/>
</dbReference>
<dbReference type="PANTHER" id="PTHR39083:SF1">
    <property type="entry name" value="CYCLIC DI-GMP-BINDING PROTEIN"/>
    <property type="match status" value="1"/>
</dbReference>
<dbReference type="GO" id="GO:0005886">
    <property type="term" value="C:plasma membrane"/>
    <property type="evidence" value="ECO:0007669"/>
    <property type="project" value="UniProtKB-SubCell"/>
</dbReference>
<evidence type="ECO:0000256" key="2">
    <source>
        <dbReference type="ARBA" id="ARBA00004377"/>
    </source>
</evidence>
<reference evidence="16" key="1">
    <citation type="submission" date="2019-03" db="EMBL/GenBank/DDBJ databases">
        <title>Complete genome sequence of enteropathogenic Citrobacter rodentium strain DBS100.</title>
        <authorList>
            <person name="Popov G."/>
            <person name="Fiebig A."/>
            <person name="Shideler S."/>
            <person name="Coombes B."/>
            <person name="Savchenko A."/>
        </authorList>
    </citation>
    <scope>NUCLEOTIDE SEQUENCE</scope>
    <source>
        <strain evidence="16">DBS100</strain>
    </source>
</reference>
<comment type="similarity">
    <text evidence="4 15">Belongs to the AcsB/BcsB family.</text>
</comment>
<evidence type="ECO:0000256" key="15">
    <source>
        <dbReference type="RuleBase" id="RU365021"/>
    </source>
</evidence>
<keyword evidence="10 15" id="KW-0812">Transmembrane</keyword>
<evidence type="ECO:0000256" key="14">
    <source>
        <dbReference type="ARBA" id="ARBA00033444"/>
    </source>
</evidence>
<evidence type="ECO:0000256" key="6">
    <source>
        <dbReference type="ARBA" id="ARBA00021844"/>
    </source>
</evidence>
<keyword evidence="8 15" id="KW-0997">Cell inner membrane</keyword>